<keyword evidence="5" id="KW-1185">Reference proteome</keyword>
<dbReference type="Gene3D" id="1.10.357.10">
    <property type="entry name" value="Tetracycline Repressor, domain 2"/>
    <property type="match status" value="1"/>
</dbReference>
<dbReference type="PRINTS" id="PR00455">
    <property type="entry name" value="HTHTETR"/>
</dbReference>
<dbReference type="Pfam" id="PF00440">
    <property type="entry name" value="TetR_N"/>
    <property type="match status" value="1"/>
</dbReference>
<dbReference type="EMBL" id="QREG01000002">
    <property type="protein sequence ID" value="REE02192.1"/>
    <property type="molecule type" value="Genomic_DNA"/>
</dbReference>
<gene>
    <name evidence="4" type="ORF">C7460_102216</name>
</gene>
<accession>A0A3D9L7Y2</accession>
<sequence>MSKEKVLEGALTQFVKYGIRSVSMDDVARGLSMSKKTLYQHFSNKNELVSEAVRKHLNEERSEIEEIVQKSANSIEELFLLAKCLRKHVFKINPSLLFDLQKYHAEGWSVFQEFKKDFIVGQIKSNLERGIAEGYYRSKLNPNILAVLRMELVELAFNDQIFPRSEFDFLEVQMQLFDHFVHGILTESGRKKYTAYQQSESSFKPIDQ</sequence>
<dbReference type="OrthoDB" id="881297at2"/>
<keyword evidence="1 2" id="KW-0238">DNA-binding</keyword>
<evidence type="ECO:0000259" key="3">
    <source>
        <dbReference type="PROSITE" id="PS50977"/>
    </source>
</evidence>
<reference evidence="4 5" key="1">
    <citation type="submission" date="2018-07" db="EMBL/GenBank/DDBJ databases">
        <title>Genomic Encyclopedia of Type Strains, Phase IV (KMG-IV): sequencing the most valuable type-strain genomes for metagenomic binning, comparative biology and taxonomic classification.</title>
        <authorList>
            <person name="Goeker M."/>
        </authorList>
    </citation>
    <scope>NUCLEOTIDE SEQUENCE [LARGE SCALE GENOMIC DNA]</scope>
    <source>
        <strain evidence="4 5">DSM 4134</strain>
    </source>
</reference>
<proteinExistence type="predicted"/>
<dbReference type="PANTHER" id="PTHR30328">
    <property type="entry name" value="TRANSCRIPTIONAL REPRESSOR"/>
    <property type="match status" value="1"/>
</dbReference>
<dbReference type="SUPFAM" id="SSF48498">
    <property type="entry name" value="Tetracyclin repressor-like, C-terminal domain"/>
    <property type="match status" value="1"/>
</dbReference>
<feature type="DNA-binding region" description="H-T-H motif" evidence="2">
    <location>
        <begin position="23"/>
        <end position="42"/>
    </location>
</feature>
<comment type="caution">
    <text evidence="4">The sequence shown here is derived from an EMBL/GenBank/DDBJ whole genome shotgun (WGS) entry which is preliminary data.</text>
</comment>
<evidence type="ECO:0000313" key="4">
    <source>
        <dbReference type="EMBL" id="REE02192.1"/>
    </source>
</evidence>
<dbReference type="Proteomes" id="UP000256779">
    <property type="component" value="Unassembled WGS sequence"/>
</dbReference>
<dbReference type="PROSITE" id="PS50977">
    <property type="entry name" value="HTH_TETR_2"/>
    <property type="match status" value="1"/>
</dbReference>
<dbReference type="Gene3D" id="1.10.10.60">
    <property type="entry name" value="Homeodomain-like"/>
    <property type="match status" value="1"/>
</dbReference>
<name>A0A3D9L7Y2_MARFU</name>
<dbReference type="RefSeq" id="WP_115866722.1">
    <property type="nucleotide sequence ID" value="NZ_QREG01000002.1"/>
</dbReference>
<dbReference type="PANTHER" id="PTHR30328:SF54">
    <property type="entry name" value="HTH-TYPE TRANSCRIPTIONAL REPRESSOR SCO4008"/>
    <property type="match status" value="1"/>
</dbReference>
<dbReference type="AlphaFoldDB" id="A0A3D9L7Y2"/>
<dbReference type="InterPro" id="IPR050109">
    <property type="entry name" value="HTH-type_TetR-like_transc_reg"/>
</dbReference>
<dbReference type="InterPro" id="IPR009057">
    <property type="entry name" value="Homeodomain-like_sf"/>
</dbReference>
<dbReference type="GO" id="GO:0003677">
    <property type="term" value="F:DNA binding"/>
    <property type="evidence" value="ECO:0007669"/>
    <property type="project" value="UniProtKB-UniRule"/>
</dbReference>
<feature type="domain" description="HTH tetR-type" evidence="3">
    <location>
        <begin position="1"/>
        <end position="60"/>
    </location>
</feature>
<dbReference type="InterPro" id="IPR001647">
    <property type="entry name" value="HTH_TetR"/>
</dbReference>
<dbReference type="InterPro" id="IPR036271">
    <property type="entry name" value="Tet_transcr_reg_TetR-rel_C_sf"/>
</dbReference>
<protein>
    <submittedName>
        <fullName evidence="4">TetR family transcriptional regulator</fullName>
    </submittedName>
</protein>
<organism evidence="4 5">
    <name type="scientific">Marinoscillum furvescens DSM 4134</name>
    <dbReference type="NCBI Taxonomy" id="1122208"/>
    <lineage>
        <taxon>Bacteria</taxon>
        <taxon>Pseudomonadati</taxon>
        <taxon>Bacteroidota</taxon>
        <taxon>Cytophagia</taxon>
        <taxon>Cytophagales</taxon>
        <taxon>Reichenbachiellaceae</taxon>
        <taxon>Marinoscillum</taxon>
    </lineage>
</organism>
<evidence type="ECO:0000313" key="5">
    <source>
        <dbReference type="Proteomes" id="UP000256779"/>
    </source>
</evidence>
<dbReference type="SUPFAM" id="SSF46689">
    <property type="entry name" value="Homeodomain-like"/>
    <property type="match status" value="1"/>
</dbReference>
<evidence type="ECO:0000256" key="1">
    <source>
        <dbReference type="ARBA" id="ARBA00023125"/>
    </source>
</evidence>
<evidence type="ECO:0000256" key="2">
    <source>
        <dbReference type="PROSITE-ProRule" id="PRU00335"/>
    </source>
</evidence>